<dbReference type="AlphaFoldDB" id="A0A418XF34"/>
<proteinExistence type="predicted"/>
<reference evidence="1 2" key="1">
    <citation type="submission" date="2018-09" db="EMBL/GenBank/DDBJ databases">
        <authorList>
            <person name="Zhu H."/>
        </authorList>
    </citation>
    <scope>NUCLEOTIDE SEQUENCE [LARGE SCALE GENOMIC DNA]</scope>
    <source>
        <strain evidence="1 2">K1S02-6</strain>
    </source>
</reference>
<evidence type="ECO:0000313" key="2">
    <source>
        <dbReference type="Proteomes" id="UP000284021"/>
    </source>
</evidence>
<dbReference type="EMBL" id="QYUR01000003">
    <property type="protein sequence ID" value="RJG10948.1"/>
    <property type="molecule type" value="Genomic_DNA"/>
</dbReference>
<comment type="caution">
    <text evidence="1">The sequence shown here is derived from an EMBL/GenBank/DDBJ whole genome shotgun (WGS) entry which is preliminary data.</text>
</comment>
<name>A0A418XF34_9PSED</name>
<dbReference type="Proteomes" id="UP000284021">
    <property type="component" value="Unassembled WGS sequence"/>
</dbReference>
<evidence type="ECO:0000313" key="1">
    <source>
        <dbReference type="EMBL" id="RJG10948.1"/>
    </source>
</evidence>
<protein>
    <submittedName>
        <fullName evidence="1">Uncharacterized protein</fullName>
    </submittedName>
</protein>
<keyword evidence="2" id="KW-1185">Reference proteome</keyword>
<organism evidence="1 2">
    <name type="scientific">Pseudomonas cavernicola</name>
    <dbReference type="NCBI Taxonomy" id="2320866"/>
    <lineage>
        <taxon>Bacteria</taxon>
        <taxon>Pseudomonadati</taxon>
        <taxon>Pseudomonadota</taxon>
        <taxon>Gammaproteobacteria</taxon>
        <taxon>Pseudomonadales</taxon>
        <taxon>Pseudomonadaceae</taxon>
        <taxon>Pseudomonas</taxon>
    </lineage>
</organism>
<gene>
    <name evidence="1" type="ORF">D3879_14815</name>
</gene>
<accession>A0A418XF34</accession>
<sequence length="77" mass="8916">MPIWCVIGWVKRVSLASSGSLFLWRLARSTLVFKVFTKVLQVFLQQLRQLINVVLHDSQSLCWAFASLRGWSHRLVS</sequence>